<evidence type="ECO:0000256" key="3">
    <source>
        <dbReference type="ARBA" id="ARBA00022692"/>
    </source>
</evidence>
<dbReference type="GO" id="GO:0005787">
    <property type="term" value="C:signal peptidase complex"/>
    <property type="evidence" value="ECO:0007669"/>
    <property type="project" value="UniProtKB-UniRule"/>
</dbReference>
<feature type="chain" id="PRO_5020221785" description="Signal peptidase complex subunit 3" evidence="11">
    <location>
        <begin position="26"/>
        <end position="179"/>
    </location>
</feature>
<proteinExistence type="inferred from homology"/>
<dbReference type="OrthoDB" id="10261524at2759"/>
<evidence type="ECO:0000256" key="8">
    <source>
        <dbReference type="ARBA" id="ARBA00029556"/>
    </source>
</evidence>
<dbReference type="Proteomes" id="UP000298663">
    <property type="component" value="Unassembled WGS sequence"/>
</dbReference>
<comment type="caution">
    <text evidence="12">The sequence shown here is derived from an EMBL/GenBank/DDBJ whole genome shotgun (WGS) entry which is preliminary data.</text>
</comment>
<dbReference type="PANTHER" id="PTHR12804:SF0">
    <property type="entry name" value="SIGNAL PEPTIDASE COMPLEX SUBUNIT 3"/>
    <property type="match status" value="1"/>
</dbReference>
<organism evidence="12 13">
    <name type="scientific">Steinernema carpocapsae</name>
    <name type="common">Entomopathogenic nematode</name>
    <dbReference type="NCBI Taxonomy" id="34508"/>
    <lineage>
        <taxon>Eukaryota</taxon>
        <taxon>Metazoa</taxon>
        <taxon>Ecdysozoa</taxon>
        <taxon>Nematoda</taxon>
        <taxon>Chromadorea</taxon>
        <taxon>Rhabditida</taxon>
        <taxon>Tylenchina</taxon>
        <taxon>Panagrolaimomorpha</taxon>
        <taxon>Strongyloidoidea</taxon>
        <taxon>Steinernematidae</taxon>
        <taxon>Steinernema</taxon>
    </lineage>
</organism>
<keyword evidence="6" id="KW-1133">Transmembrane helix</keyword>
<dbReference type="PIRSF" id="PIRSF016089">
    <property type="entry name" value="SPC22"/>
    <property type="match status" value="1"/>
</dbReference>
<dbReference type="EMBL" id="AZBU02000007">
    <property type="protein sequence ID" value="TKR69590.1"/>
    <property type="molecule type" value="Genomic_DNA"/>
</dbReference>
<evidence type="ECO:0000256" key="1">
    <source>
        <dbReference type="ARBA" id="ARBA00004648"/>
    </source>
</evidence>
<evidence type="ECO:0000256" key="4">
    <source>
        <dbReference type="ARBA" id="ARBA00022824"/>
    </source>
</evidence>
<evidence type="ECO:0000256" key="5">
    <source>
        <dbReference type="ARBA" id="ARBA00022968"/>
    </source>
</evidence>
<comment type="similarity">
    <text evidence="2 10">Belongs to the SPCS3 family.</text>
</comment>
<comment type="function">
    <text evidence="9">Essential component of the signal peptidase complex (SPC) which catalyzes the cleavage of N-terminal signal sequences from nascent proteins as they are translocated into the lumen of the endoplasmic reticulum. Essential for the SPC catalytic activity, possibly by stabilizing and positioning the active center of the complex close to the lumenal surface.</text>
</comment>
<feature type="signal peptide" evidence="11">
    <location>
        <begin position="1"/>
        <end position="25"/>
    </location>
</feature>
<reference evidence="12 13" key="2">
    <citation type="journal article" date="2019" name="G3 (Bethesda)">
        <title>Hybrid Assembly of the Genome of the Entomopathogenic Nematode Steinernema carpocapsae Identifies the X-Chromosome.</title>
        <authorList>
            <person name="Serra L."/>
            <person name="Macchietto M."/>
            <person name="Macias-Munoz A."/>
            <person name="McGill C.J."/>
            <person name="Rodriguez I.M."/>
            <person name="Rodriguez B."/>
            <person name="Murad R."/>
            <person name="Mortazavi A."/>
        </authorList>
    </citation>
    <scope>NUCLEOTIDE SEQUENCE [LARGE SCALE GENOMIC DNA]</scope>
    <source>
        <strain evidence="12 13">ALL</strain>
    </source>
</reference>
<name>A0A4U5MJK9_STECR</name>
<keyword evidence="3" id="KW-0812">Transmembrane</keyword>
<evidence type="ECO:0000313" key="13">
    <source>
        <dbReference type="Proteomes" id="UP000298663"/>
    </source>
</evidence>
<dbReference type="Pfam" id="PF04573">
    <property type="entry name" value="SPC22"/>
    <property type="match status" value="1"/>
</dbReference>
<keyword evidence="13" id="KW-1185">Reference proteome</keyword>
<keyword evidence="7 10" id="KW-0472">Membrane</keyword>
<evidence type="ECO:0000256" key="11">
    <source>
        <dbReference type="SAM" id="SignalP"/>
    </source>
</evidence>
<sequence>MHTFWNRANAVFAFMLSVLAAATFAAFLSTAITNYTTSVKIAVSNPRLKDISDYTTDGARSDIAMLAMDLDIDVAPIYNWNVKQLFLYLVAEYKTTKNEMNQVVLWDKIIMRDEWSKIHEVKMFPKYYFTDDGNGLLGHKNVSLTLRWNVIPNAGYLRQVMGEGEAQVEFPSKYITGRF</sequence>
<gene>
    <name evidence="12" type="ORF">L596_021730</name>
</gene>
<evidence type="ECO:0000256" key="2">
    <source>
        <dbReference type="ARBA" id="ARBA00009289"/>
    </source>
</evidence>
<evidence type="ECO:0000256" key="10">
    <source>
        <dbReference type="PIRNR" id="PIRNR016089"/>
    </source>
</evidence>
<evidence type="ECO:0000256" key="9">
    <source>
        <dbReference type="ARBA" id="ARBA00046080"/>
    </source>
</evidence>
<dbReference type="GO" id="GO:0006465">
    <property type="term" value="P:signal peptide processing"/>
    <property type="evidence" value="ECO:0007669"/>
    <property type="project" value="UniProtKB-UniRule"/>
</dbReference>
<dbReference type="AlphaFoldDB" id="A0A4U5MJK9"/>
<dbReference type="PANTHER" id="PTHR12804">
    <property type="entry name" value="MICROSOMAL SIGNAL PEPTIDASE 23 KD SUBUNIT SPC22/23"/>
    <property type="match status" value="1"/>
</dbReference>
<protein>
    <recommendedName>
        <fullName evidence="8 10">Signal peptidase complex subunit 3</fullName>
    </recommendedName>
</protein>
<keyword evidence="5" id="KW-0735">Signal-anchor</keyword>
<reference evidence="12 13" key="1">
    <citation type="journal article" date="2015" name="Genome Biol.">
        <title>Comparative genomics of Steinernema reveals deeply conserved gene regulatory networks.</title>
        <authorList>
            <person name="Dillman A.R."/>
            <person name="Macchietto M."/>
            <person name="Porter C.F."/>
            <person name="Rogers A."/>
            <person name="Williams B."/>
            <person name="Antoshechkin I."/>
            <person name="Lee M.M."/>
            <person name="Goodwin Z."/>
            <person name="Lu X."/>
            <person name="Lewis E.E."/>
            <person name="Goodrich-Blair H."/>
            <person name="Stock S.P."/>
            <person name="Adams B.J."/>
            <person name="Sternberg P.W."/>
            <person name="Mortazavi A."/>
        </authorList>
    </citation>
    <scope>NUCLEOTIDE SEQUENCE [LARGE SCALE GENOMIC DNA]</scope>
    <source>
        <strain evidence="12 13">ALL</strain>
    </source>
</reference>
<dbReference type="STRING" id="34508.A0A4U5MJK9"/>
<comment type="subcellular location">
    <subcellularLocation>
        <location evidence="1">Endoplasmic reticulum membrane</location>
        <topology evidence="1">Single-pass type II membrane protein</topology>
    </subcellularLocation>
</comment>
<dbReference type="InterPro" id="IPR007653">
    <property type="entry name" value="SPC3"/>
</dbReference>
<dbReference type="GO" id="GO:0045047">
    <property type="term" value="P:protein targeting to ER"/>
    <property type="evidence" value="ECO:0007669"/>
    <property type="project" value="TreeGrafter"/>
</dbReference>
<accession>A0A4U5MJK9</accession>
<evidence type="ECO:0000256" key="6">
    <source>
        <dbReference type="ARBA" id="ARBA00022989"/>
    </source>
</evidence>
<evidence type="ECO:0000313" key="12">
    <source>
        <dbReference type="EMBL" id="TKR69590.1"/>
    </source>
</evidence>
<keyword evidence="4 10" id="KW-0256">Endoplasmic reticulum</keyword>
<keyword evidence="11" id="KW-0732">Signal</keyword>
<evidence type="ECO:0000256" key="7">
    <source>
        <dbReference type="ARBA" id="ARBA00023136"/>
    </source>
</evidence>